<dbReference type="InterPro" id="IPR010723">
    <property type="entry name" value="HemN_C"/>
</dbReference>
<sequence>MFSDSPHGHSSRPVRLIVRNMNSINLPLPPLSLYVHLPWCESKCPYCDFNSHPLRQRLPEDDYLDALLVDLRQEKGVFQDRPVHSIFIGGGTPSLFSPAAVHRLLDAIREIAEFVQQTEITLEANPGAAEINRFTGYLEAGVNRLSLGIQSFSDKKLRSLGRIHDASQARHAISAAQNAGFTNLNIDLMFGLPDQNEKGALNDLTIALGYAPSHLSLYQLTIEPNTYFAINPPALPDEETDWRIRNILYDSVKTAGYHRYEVSAFSKPGAQCSHNLSVWRFGDYVGLGAGAHGKITTPQGITRYAKEKHPNRYMEKARSNFVLTDPRTISSEDLCFEFMLNALRLSEGFLPSEFTERTGVPWSVLTRPLNDARRRGLLETDGERVRATKLGYRFLDDLVELFLPKVELHTAPPTGAS</sequence>
<dbReference type="SFLD" id="SFLDG01082">
    <property type="entry name" value="B12-binding_domain_containing"/>
    <property type="match status" value="1"/>
</dbReference>
<comment type="similarity">
    <text evidence="1">Belongs to the anaerobic coproporphyrinogen-III oxidase family. HemW subfamily.</text>
</comment>
<dbReference type="SFLD" id="SFLDS00029">
    <property type="entry name" value="Radical_SAM"/>
    <property type="match status" value="1"/>
</dbReference>
<dbReference type="InterPro" id="IPR007197">
    <property type="entry name" value="rSAM"/>
</dbReference>
<dbReference type="SFLD" id="SFLDF00288">
    <property type="entry name" value="HemN-like__clustered_with_nucl"/>
    <property type="match status" value="1"/>
</dbReference>
<dbReference type="GO" id="GO:0051539">
    <property type="term" value="F:4 iron, 4 sulfur cluster binding"/>
    <property type="evidence" value="ECO:0007669"/>
    <property type="project" value="InterPro"/>
</dbReference>
<dbReference type="InterPro" id="IPR004559">
    <property type="entry name" value="HemW-like"/>
</dbReference>
<dbReference type="AlphaFoldDB" id="A0A381RYD0"/>
<dbReference type="NCBIfam" id="TIGR00539">
    <property type="entry name" value="hemN_rel"/>
    <property type="match status" value="1"/>
</dbReference>
<dbReference type="InterPro" id="IPR034505">
    <property type="entry name" value="Coproporphyrinogen-III_oxidase"/>
</dbReference>
<evidence type="ECO:0000256" key="1">
    <source>
        <dbReference type="ARBA" id="ARBA00006100"/>
    </source>
</evidence>
<evidence type="ECO:0000313" key="3">
    <source>
        <dbReference type="EMBL" id="SUZ96850.1"/>
    </source>
</evidence>
<gene>
    <name evidence="3" type="ORF">METZ01_LOCUS49704</name>
</gene>
<dbReference type="SUPFAM" id="SSF102114">
    <property type="entry name" value="Radical SAM enzymes"/>
    <property type="match status" value="1"/>
</dbReference>
<dbReference type="PANTHER" id="PTHR13932:SF5">
    <property type="entry name" value="RADICAL S-ADENOSYL METHIONINE DOMAIN-CONTAINING PROTEIN 1, MITOCHONDRIAL"/>
    <property type="match status" value="1"/>
</dbReference>
<dbReference type="SFLD" id="SFLDG01065">
    <property type="entry name" value="anaerobic_coproporphyrinogen-I"/>
    <property type="match status" value="1"/>
</dbReference>
<dbReference type="CDD" id="cd01335">
    <property type="entry name" value="Radical_SAM"/>
    <property type="match status" value="1"/>
</dbReference>
<dbReference type="Pfam" id="PF06969">
    <property type="entry name" value="HemN_C"/>
    <property type="match status" value="1"/>
</dbReference>
<dbReference type="PROSITE" id="PS51918">
    <property type="entry name" value="RADICAL_SAM"/>
    <property type="match status" value="1"/>
</dbReference>
<dbReference type="EMBL" id="UINC01002454">
    <property type="protein sequence ID" value="SUZ96850.1"/>
    <property type="molecule type" value="Genomic_DNA"/>
</dbReference>
<feature type="domain" description="Radical SAM core" evidence="2">
    <location>
        <begin position="25"/>
        <end position="258"/>
    </location>
</feature>
<name>A0A381RYD0_9ZZZZ</name>
<dbReference type="GO" id="GO:0005737">
    <property type="term" value="C:cytoplasm"/>
    <property type="evidence" value="ECO:0007669"/>
    <property type="project" value="InterPro"/>
</dbReference>
<dbReference type="SFLD" id="SFLDF00562">
    <property type="entry name" value="HemN-like__clustered_with_heat"/>
    <property type="match status" value="1"/>
</dbReference>
<reference evidence="3" key="1">
    <citation type="submission" date="2018-05" db="EMBL/GenBank/DDBJ databases">
        <authorList>
            <person name="Lanie J.A."/>
            <person name="Ng W.-L."/>
            <person name="Kazmierczak K.M."/>
            <person name="Andrzejewski T.M."/>
            <person name="Davidsen T.M."/>
            <person name="Wayne K.J."/>
            <person name="Tettelin H."/>
            <person name="Glass J.I."/>
            <person name="Rusch D."/>
            <person name="Podicherti R."/>
            <person name="Tsui H.-C.T."/>
            <person name="Winkler M.E."/>
        </authorList>
    </citation>
    <scope>NUCLEOTIDE SEQUENCE</scope>
</reference>
<accession>A0A381RYD0</accession>
<organism evidence="3">
    <name type="scientific">marine metagenome</name>
    <dbReference type="NCBI Taxonomy" id="408172"/>
    <lineage>
        <taxon>unclassified sequences</taxon>
        <taxon>metagenomes</taxon>
        <taxon>ecological metagenomes</taxon>
    </lineage>
</organism>
<proteinExistence type="inferred from homology"/>
<dbReference type="SMART" id="SM00729">
    <property type="entry name" value="Elp3"/>
    <property type="match status" value="1"/>
</dbReference>
<dbReference type="Gene3D" id="3.30.750.200">
    <property type="match status" value="1"/>
</dbReference>
<protein>
    <recommendedName>
        <fullName evidence="2">Radical SAM core domain-containing protein</fullName>
    </recommendedName>
</protein>
<evidence type="ECO:0000259" key="2">
    <source>
        <dbReference type="PROSITE" id="PS51918"/>
    </source>
</evidence>
<dbReference type="Pfam" id="PF04055">
    <property type="entry name" value="Radical_SAM"/>
    <property type="match status" value="1"/>
</dbReference>
<dbReference type="PANTHER" id="PTHR13932">
    <property type="entry name" value="COPROPORPHYRINIGEN III OXIDASE"/>
    <property type="match status" value="1"/>
</dbReference>
<dbReference type="InterPro" id="IPR006638">
    <property type="entry name" value="Elp3/MiaA/NifB-like_rSAM"/>
</dbReference>
<dbReference type="GO" id="GO:0004109">
    <property type="term" value="F:coproporphyrinogen oxidase activity"/>
    <property type="evidence" value="ECO:0007669"/>
    <property type="project" value="InterPro"/>
</dbReference>
<dbReference type="InterPro" id="IPR058240">
    <property type="entry name" value="rSAM_sf"/>
</dbReference>
<dbReference type="GO" id="GO:0006779">
    <property type="term" value="P:porphyrin-containing compound biosynthetic process"/>
    <property type="evidence" value="ECO:0007669"/>
    <property type="project" value="InterPro"/>
</dbReference>